<feature type="transmembrane region" description="Helical" evidence="2">
    <location>
        <begin position="90"/>
        <end position="117"/>
    </location>
</feature>
<feature type="transmembrane region" description="Helical" evidence="2">
    <location>
        <begin position="21"/>
        <end position="45"/>
    </location>
</feature>
<dbReference type="PANTHER" id="PTHR23530:SF1">
    <property type="entry name" value="PERMEASE, MAJOR FACILITATOR SUPERFAMILY-RELATED"/>
    <property type="match status" value="1"/>
</dbReference>
<protein>
    <submittedName>
        <fullName evidence="3">MFS transporter</fullName>
    </submittedName>
</protein>
<dbReference type="SUPFAM" id="SSF103473">
    <property type="entry name" value="MFS general substrate transporter"/>
    <property type="match status" value="1"/>
</dbReference>
<evidence type="ECO:0000313" key="4">
    <source>
        <dbReference type="Proteomes" id="UP000823922"/>
    </source>
</evidence>
<dbReference type="Proteomes" id="UP000823922">
    <property type="component" value="Unassembled WGS sequence"/>
</dbReference>
<keyword evidence="2" id="KW-0472">Membrane</keyword>
<evidence type="ECO:0000256" key="1">
    <source>
        <dbReference type="ARBA" id="ARBA00004651"/>
    </source>
</evidence>
<feature type="transmembrane region" description="Helical" evidence="2">
    <location>
        <begin position="149"/>
        <end position="171"/>
    </location>
</feature>
<sequence length="387" mass="41600">MLTITQKIKRKWSEAGKQLRLLYLNTSLGAFQIAGASWVALLAARGFSLVEIGFAESVFHVASLLFEVPSGVISDVFGRKKSMVLSQCMMLVSSLLMLVSDSMAGVLPAMVFSAFGYNFASGTRESLAYETLKAEGREAEYDGYASTDMMLYTFFSSLATLCAGAALALGYRRAYLVDIGLGTVCLMSALRLRDVGYAAAGEEEGRAAEEEEGKNGTEETVWQKIFQCFRESVRFLLHSRKAMELILLNAAVGAAATLLRFFLQARLTEKGLPDAMLGPALFFMGLGGAAGARLILHCKSWSYGRVFAVSAIAVAGCVAAALLPVPAVMVFGGFLSALFDNFLQVRSDVRLNEMVPAGQRATLISVSSLCFSGVMIVLSPLFGLLFS</sequence>
<dbReference type="InterPro" id="IPR053160">
    <property type="entry name" value="MFS_DHA3_Transporter"/>
</dbReference>
<feature type="transmembrane region" description="Helical" evidence="2">
    <location>
        <begin position="275"/>
        <end position="296"/>
    </location>
</feature>
<feature type="transmembrane region" description="Helical" evidence="2">
    <location>
        <begin position="245"/>
        <end position="263"/>
    </location>
</feature>
<gene>
    <name evidence="3" type="ORF">H9926_04950</name>
</gene>
<reference evidence="3" key="2">
    <citation type="submission" date="2021-04" db="EMBL/GenBank/DDBJ databases">
        <authorList>
            <person name="Gilroy R."/>
        </authorList>
    </citation>
    <scope>NUCLEOTIDE SEQUENCE</scope>
    <source>
        <strain evidence="3">ChiBcec1-1630</strain>
    </source>
</reference>
<dbReference type="GO" id="GO:0005886">
    <property type="term" value="C:plasma membrane"/>
    <property type="evidence" value="ECO:0007669"/>
    <property type="project" value="UniProtKB-SubCell"/>
</dbReference>
<keyword evidence="2" id="KW-0812">Transmembrane</keyword>
<keyword evidence="2" id="KW-1133">Transmembrane helix</keyword>
<feature type="transmembrane region" description="Helical" evidence="2">
    <location>
        <begin position="308"/>
        <end position="339"/>
    </location>
</feature>
<organism evidence="3 4">
    <name type="scientific">Candidatus Eisenbergiella intestinigallinarum</name>
    <dbReference type="NCBI Taxonomy" id="2838549"/>
    <lineage>
        <taxon>Bacteria</taxon>
        <taxon>Bacillati</taxon>
        <taxon>Bacillota</taxon>
        <taxon>Clostridia</taxon>
        <taxon>Lachnospirales</taxon>
        <taxon>Lachnospiraceae</taxon>
        <taxon>Eisenbergiella</taxon>
    </lineage>
</organism>
<dbReference type="InterPro" id="IPR011701">
    <property type="entry name" value="MFS"/>
</dbReference>
<dbReference type="GO" id="GO:0022857">
    <property type="term" value="F:transmembrane transporter activity"/>
    <property type="evidence" value="ECO:0007669"/>
    <property type="project" value="InterPro"/>
</dbReference>
<dbReference type="Gene3D" id="1.20.1250.20">
    <property type="entry name" value="MFS general substrate transporter like domains"/>
    <property type="match status" value="1"/>
</dbReference>
<comment type="subcellular location">
    <subcellularLocation>
        <location evidence="1">Cell membrane</location>
        <topology evidence="1">Multi-pass membrane protein</topology>
    </subcellularLocation>
</comment>
<proteinExistence type="predicted"/>
<dbReference type="AlphaFoldDB" id="A0A9D2QHK2"/>
<dbReference type="InterPro" id="IPR036259">
    <property type="entry name" value="MFS_trans_sf"/>
</dbReference>
<dbReference type="Pfam" id="PF07690">
    <property type="entry name" value="MFS_1"/>
    <property type="match status" value="1"/>
</dbReference>
<evidence type="ECO:0000256" key="2">
    <source>
        <dbReference type="SAM" id="Phobius"/>
    </source>
</evidence>
<dbReference type="EMBL" id="DWVS01000124">
    <property type="protein sequence ID" value="HJC87348.1"/>
    <property type="molecule type" value="Genomic_DNA"/>
</dbReference>
<feature type="transmembrane region" description="Helical" evidence="2">
    <location>
        <begin position="359"/>
        <end position="386"/>
    </location>
</feature>
<name>A0A9D2QHK2_9FIRM</name>
<evidence type="ECO:0000313" key="3">
    <source>
        <dbReference type="EMBL" id="HJC87348.1"/>
    </source>
</evidence>
<accession>A0A9D2QHK2</accession>
<comment type="caution">
    <text evidence="3">The sequence shown here is derived from an EMBL/GenBank/DDBJ whole genome shotgun (WGS) entry which is preliminary data.</text>
</comment>
<reference evidence="3" key="1">
    <citation type="journal article" date="2021" name="PeerJ">
        <title>Extensive microbial diversity within the chicken gut microbiome revealed by metagenomics and culture.</title>
        <authorList>
            <person name="Gilroy R."/>
            <person name="Ravi A."/>
            <person name="Getino M."/>
            <person name="Pursley I."/>
            <person name="Horton D.L."/>
            <person name="Alikhan N.F."/>
            <person name="Baker D."/>
            <person name="Gharbi K."/>
            <person name="Hall N."/>
            <person name="Watson M."/>
            <person name="Adriaenssens E.M."/>
            <person name="Foster-Nyarko E."/>
            <person name="Jarju S."/>
            <person name="Secka A."/>
            <person name="Antonio M."/>
            <person name="Oren A."/>
            <person name="Chaudhuri R.R."/>
            <person name="La Ragione R."/>
            <person name="Hildebrand F."/>
            <person name="Pallen M.J."/>
        </authorList>
    </citation>
    <scope>NUCLEOTIDE SEQUENCE</scope>
    <source>
        <strain evidence="3">ChiBcec1-1630</strain>
    </source>
</reference>
<dbReference type="PANTHER" id="PTHR23530">
    <property type="entry name" value="TRANSPORT PROTEIN-RELATED"/>
    <property type="match status" value="1"/>
</dbReference>
<feature type="transmembrane region" description="Helical" evidence="2">
    <location>
        <begin position="57"/>
        <end position="78"/>
    </location>
</feature>